<keyword evidence="2" id="KW-1185">Reference proteome</keyword>
<dbReference type="Proteomes" id="UP000604046">
    <property type="component" value="Unassembled WGS sequence"/>
</dbReference>
<protein>
    <submittedName>
        <fullName evidence="1">Uncharacterized protein</fullName>
    </submittedName>
</protein>
<evidence type="ECO:0000313" key="2">
    <source>
        <dbReference type="Proteomes" id="UP000604046"/>
    </source>
</evidence>
<name>A0A812I797_9DINO</name>
<reference evidence="1" key="1">
    <citation type="submission" date="2021-02" db="EMBL/GenBank/DDBJ databases">
        <authorList>
            <person name="Dougan E. K."/>
            <person name="Rhodes N."/>
            <person name="Thang M."/>
            <person name="Chan C."/>
        </authorList>
    </citation>
    <scope>NUCLEOTIDE SEQUENCE</scope>
</reference>
<proteinExistence type="predicted"/>
<organism evidence="1 2">
    <name type="scientific">Symbiodinium natans</name>
    <dbReference type="NCBI Taxonomy" id="878477"/>
    <lineage>
        <taxon>Eukaryota</taxon>
        <taxon>Sar</taxon>
        <taxon>Alveolata</taxon>
        <taxon>Dinophyceae</taxon>
        <taxon>Suessiales</taxon>
        <taxon>Symbiodiniaceae</taxon>
        <taxon>Symbiodinium</taxon>
    </lineage>
</organism>
<evidence type="ECO:0000313" key="1">
    <source>
        <dbReference type="EMBL" id="CAE6973006.1"/>
    </source>
</evidence>
<sequence>MFRQPANDGQIASRAIDKVQDAACKCRGQASRSIRASNVEIKMRHPRPLCPRRMFAACPTVASVVACRGLGSLSVGRGMLLALWTLQLQALAGPAGCPG</sequence>
<dbReference type="EMBL" id="CAJNDS010000166">
    <property type="protein sequence ID" value="CAE6973006.1"/>
    <property type="molecule type" value="Genomic_DNA"/>
</dbReference>
<dbReference type="AlphaFoldDB" id="A0A812I797"/>
<accession>A0A812I797</accession>
<comment type="caution">
    <text evidence="1">The sequence shown here is derived from an EMBL/GenBank/DDBJ whole genome shotgun (WGS) entry which is preliminary data.</text>
</comment>
<gene>
    <name evidence="1" type="ORF">SNAT2548_LOCUS2763</name>
</gene>